<dbReference type="Pfam" id="PF13637">
    <property type="entry name" value="Ank_4"/>
    <property type="match status" value="1"/>
</dbReference>
<name>A0A142F4Z2_OSCLO</name>
<organism evidence="5">
    <name type="scientific">Oscarella lobularis</name>
    <name type="common">Bubble oscar sponge</name>
    <name type="synonym">Halisarca lobularis</name>
    <dbReference type="NCBI Taxonomy" id="121494"/>
    <lineage>
        <taxon>Eukaryota</taxon>
        <taxon>Metazoa</taxon>
        <taxon>Porifera</taxon>
        <taxon>Homoscleromorpha</taxon>
        <taxon>Homosclerophorida</taxon>
        <taxon>Oscarellidae</taxon>
        <taxon>Oscarella</taxon>
    </lineage>
</organism>
<dbReference type="InterPro" id="IPR000048">
    <property type="entry name" value="IQ_motif_EF-hand-BS"/>
</dbReference>
<dbReference type="SMART" id="SM00015">
    <property type="entry name" value="IQ"/>
    <property type="match status" value="3"/>
</dbReference>
<feature type="region of interest" description="Disordered" evidence="4">
    <location>
        <begin position="842"/>
        <end position="863"/>
    </location>
</feature>
<sequence length="920" mass="102917">EKAYNMDEFLEPDKGKLEGLHKAAAYGDDVAIMNIMKIEGQRHHHIMYTGLDQLDAYGRSPLMYAVLSESLACMEVLLEFGALREQIDVNGRSALHYAAFYGRSRALQYLLDKAANVTARDAFGRTALHWAAMINNPKCLSLLIQYATGHHLGLDWTDQEQVIPLHVAAQFNRERNVALLMKAGARCDCVDMTGQTALHYCLGNTNVDCLNTICSGHPAILNVKDGSGATLLHWASGHGQAHIVAALVSFDGCDIESRDQWSCTPAHYACLYGNANCLRILLAHDAHDYATDINGLTCLHYAVQENHLDCIHLLVSSPVASNLPDSEGHRPLTWAAALGNHNAIKSLLQNSIFVSAIDQEEEEGRTALHVASLNGHALCVKALLENGSHIDALDAYGCSSLHLAASQSHINCIQELLSYGADVFACDANGQSVLHYAVHSRSVAAVELILQTNVNVDGVDSINSSPLHYATTENLTDIVTCLVRYGADPALLGVDGLSSLHIAVKNGSDASLVTALLSGAPNPSVWNEDGETPLDFCYKFGQLQLVDTLINAGAMKFTDIQSFAATAIQAAYRGWKARRELKGEAKLARAALKIQSYYRGYRGRKRYREVVRRDKAARVVQRNYRNFVLRKERKRELLRLRRKTEVTVLISEFHERLLIDRARVKAKPIVDRKGGEDSDKEKAVSNQERLRMEMGLRIREIEAERQKKWREFLEEEETRRKNKAIEKDVAYWNGIIRESKERAHRAINDRVNRVKACQRAACIIQRWWRACTKGRNDRRSSRVIRIRGLMIGRRRAAKVIQRAWRDKKKRDAGREKSRKQARAFNEETAPYIRPTLVQGKPRHKLGPLRIGSGVQDRSKTSYQAKKITSPTNTINKRGATVEFRPWTVLPLAKSLSASKRKEKVTLPRIDSNSTALVAQK</sequence>
<dbReference type="Gene3D" id="1.25.40.20">
    <property type="entry name" value="Ankyrin repeat-containing domain"/>
    <property type="match status" value="5"/>
</dbReference>
<feature type="non-terminal residue" evidence="5">
    <location>
        <position position="1"/>
    </location>
</feature>
<feature type="repeat" description="ANK" evidence="3">
    <location>
        <begin position="294"/>
        <end position="326"/>
    </location>
</feature>
<reference evidence="5" key="1">
    <citation type="submission" date="2015-10" db="EMBL/GenBank/DDBJ databases">
        <title>Retracing the Path of Planar Cell Polarity.</title>
        <authorList>
            <person name="Schenkelaars Q."/>
            <person name="Fierro-Constain L."/>
            <person name="Renard E."/>
            <person name="Borchiellini C."/>
        </authorList>
    </citation>
    <scope>NUCLEOTIDE SEQUENCE</scope>
</reference>
<evidence type="ECO:0000256" key="2">
    <source>
        <dbReference type="ARBA" id="ARBA00023043"/>
    </source>
</evidence>
<dbReference type="PROSITE" id="PS50096">
    <property type="entry name" value="IQ"/>
    <property type="match status" value="3"/>
</dbReference>
<feature type="repeat" description="ANK" evidence="3">
    <location>
        <begin position="160"/>
        <end position="192"/>
    </location>
</feature>
<keyword evidence="1" id="KW-0677">Repeat</keyword>
<feature type="repeat" description="ANK" evidence="3">
    <location>
        <begin position="462"/>
        <end position="488"/>
    </location>
</feature>
<dbReference type="AlphaFoldDB" id="A0A142F4Z2"/>
<feature type="repeat" description="ANK" evidence="3">
    <location>
        <begin position="363"/>
        <end position="395"/>
    </location>
</feature>
<dbReference type="SMART" id="SM00248">
    <property type="entry name" value="ANK"/>
    <property type="match status" value="15"/>
</dbReference>
<feature type="repeat" description="ANK" evidence="3">
    <location>
        <begin position="57"/>
        <end position="89"/>
    </location>
</feature>
<feature type="repeat" description="ANK" evidence="3">
    <location>
        <begin position="227"/>
        <end position="260"/>
    </location>
</feature>
<dbReference type="PANTHER" id="PTHR24173:SF74">
    <property type="entry name" value="ANKYRIN REPEAT DOMAIN-CONTAINING PROTEIN 16"/>
    <property type="match status" value="1"/>
</dbReference>
<dbReference type="EMBL" id="KT898954">
    <property type="protein sequence ID" value="AMQ67872.1"/>
    <property type="molecule type" value="mRNA"/>
</dbReference>
<dbReference type="InterPro" id="IPR036770">
    <property type="entry name" value="Ankyrin_rpt-contain_sf"/>
</dbReference>
<feature type="repeat" description="ANK" evidence="3">
    <location>
        <begin position="495"/>
        <end position="528"/>
    </location>
</feature>
<dbReference type="PROSITE" id="PS50088">
    <property type="entry name" value="ANK_REPEAT"/>
    <property type="match status" value="11"/>
</dbReference>
<keyword evidence="2 3" id="KW-0040">ANK repeat</keyword>
<dbReference type="Gene3D" id="1.20.5.190">
    <property type="match status" value="1"/>
</dbReference>
<feature type="repeat" description="ANK" evidence="3">
    <location>
        <begin position="396"/>
        <end position="428"/>
    </location>
</feature>
<evidence type="ECO:0000313" key="5">
    <source>
        <dbReference type="EMBL" id="AMQ67872.1"/>
    </source>
</evidence>
<dbReference type="PROSITE" id="PS50297">
    <property type="entry name" value="ANK_REP_REGION"/>
    <property type="match status" value="6"/>
</dbReference>
<dbReference type="Pfam" id="PF12796">
    <property type="entry name" value="Ank_2"/>
    <property type="match status" value="4"/>
</dbReference>
<feature type="region of interest" description="Disordered" evidence="4">
    <location>
        <begin position="802"/>
        <end position="822"/>
    </location>
</feature>
<dbReference type="Pfam" id="PF00023">
    <property type="entry name" value="Ank"/>
    <property type="match status" value="1"/>
</dbReference>
<dbReference type="PANTHER" id="PTHR24173">
    <property type="entry name" value="ANKYRIN REPEAT CONTAINING"/>
    <property type="match status" value="1"/>
</dbReference>
<feature type="compositionally biased region" description="Basic residues" evidence="4">
    <location>
        <begin position="805"/>
        <end position="821"/>
    </location>
</feature>
<dbReference type="CDD" id="cd23767">
    <property type="entry name" value="IQCD"/>
    <property type="match status" value="1"/>
</dbReference>
<feature type="repeat" description="ANK" evidence="3">
    <location>
        <begin position="429"/>
        <end position="461"/>
    </location>
</feature>
<accession>A0A142F4Z2</accession>
<dbReference type="InterPro" id="IPR002110">
    <property type="entry name" value="Ankyrin_rpt"/>
</dbReference>
<dbReference type="Pfam" id="PF00612">
    <property type="entry name" value="IQ"/>
    <property type="match status" value="2"/>
</dbReference>
<evidence type="ECO:0000256" key="3">
    <source>
        <dbReference type="PROSITE-ProRule" id="PRU00023"/>
    </source>
</evidence>
<dbReference type="SUPFAM" id="SSF52540">
    <property type="entry name" value="P-loop containing nucleoside triphosphate hydrolases"/>
    <property type="match status" value="1"/>
</dbReference>
<evidence type="ECO:0000256" key="1">
    <source>
        <dbReference type="ARBA" id="ARBA00022737"/>
    </source>
</evidence>
<proteinExistence type="evidence at transcript level"/>
<protein>
    <submittedName>
        <fullName evidence="5">Inversin 2</fullName>
    </submittedName>
</protein>
<feature type="repeat" description="ANK" evidence="3">
    <location>
        <begin position="90"/>
        <end position="122"/>
    </location>
</feature>
<dbReference type="InterPro" id="IPR027417">
    <property type="entry name" value="P-loop_NTPase"/>
</dbReference>
<dbReference type="SUPFAM" id="SSF48403">
    <property type="entry name" value="Ankyrin repeat"/>
    <property type="match status" value="2"/>
</dbReference>
<feature type="repeat" description="ANK" evidence="3">
    <location>
        <begin position="529"/>
        <end position="554"/>
    </location>
</feature>
<evidence type="ECO:0000256" key="4">
    <source>
        <dbReference type="SAM" id="MobiDB-lite"/>
    </source>
</evidence>